<dbReference type="AlphaFoldDB" id="A0A931HEC0"/>
<comment type="caution">
    <text evidence="1">The sequence shown here is derived from an EMBL/GenBank/DDBJ whole genome shotgun (WGS) entry which is preliminary data.</text>
</comment>
<protein>
    <submittedName>
        <fullName evidence="1">Uncharacterized protein</fullName>
    </submittedName>
</protein>
<sequence>MQERLVSGEWISWFGGPCPLPEGTMVLARLRYSGEVRAHAQDLRWRHDLYVDYGAEEVVAYCLLPGNLAETGT</sequence>
<keyword evidence="2" id="KW-1185">Reference proteome</keyword>
<gene>
    <name evidence="1" type="ORF">I5E68_12920</name>
</gene>
<dbReference type="EMBL" id="JADZGI010000001">
    <property type="protein sequence ID" value="MBH0113848.1"/>
    <property type="molecule type" value="Genomic_DNA"/>
</dbReference>
<evidence type="ECO:0000313" key="1">
    <source>
        <dbReference type="EMBL" id="MBH0113848.1"/>
    </source>
</evidence>
<name>A0A931HEC0_9SPHN</name>
<dbReference type="Proteomes" id="UP000617634">
    <property type="component" value="Unassembled WGS sequence"/>
</dbReference>
<organism evidence="1 2">
    <name type="scientific">Novosphingobium aureum</name>
    <dbReference type="NCBI Taxonomy" id="2792964"/>
    <lineage>
        <taxon>Bacteria</taxon>
        <taxon>Pseudomonadati</taxon>
        <taxon>Pseudomonadota</taxon>
        <taxon>Alphaproteobacteria</taxon>
        <taxon>Sphingomonadales</taxon>
        <taxon>Sphingomonadaceae</taxon>
        <taxon>Novosphingobium</taxon>
    </lineage>
</organism>
<proteinExistence type="predicted"/>
<reference evidence="1" key="1">
    <citation type="submission" date="2020-11" db="EMBL/GenBank/DDBJ databases">
        <title>Novosphingobium aureum sp. nov., a marine bacterium isolated from sediment of a salt flat.</title>
        <authorList>
            <person name="Yoo Y."/>
            <person name="Kim J.-J."/>
        </authorList>
    </citation>
    <scope>NUCLEOTIDE SEQUENCE</scope>
    <source>
        <strain evidence="1">YJ-S2-02</strain>
    </source>
</reference>
<evidence type="ECO:0000313" key="2">
    <source>
        <dbReference type="Proteomes" id="UP000617634"/>
    </source>
</evidence>
<accession>A0A931HEC0</accession>